<protein>
    <submittedName>
        <fullName evidence="13">Retrovirus-related Pol polyprotein from transposon 412</fullName>
    </submittedName>
</protein>
<evidence type="ECO:0000259" key="12">
    <source>
        <dbReference type="PROSITE" id="PS50878"/>
    </source>
</evidence>
<reference evidence="13" key="2">
    <citation type="journal article" date="2023" name="Science">
        <title>Genomic signatures of disease resistance in endangered staghorn corals.</title>
        <authorList>
            <person name="Vollmer S.V."/>
            <person name="Selwyn J.D."/>
            <person name="Despard B.A."/>
            <person name="Roesel C.L."/>
        </authorList>
    </citation>
    <scope>NUCLEOTIDE SEQUENCE</scope>
    <source>
        <strain evidence="13">K2</strain>
    </source>
</reference>
<evidence type="ECO:0000313" key="13">
    <source>
        <dbReference type="EMBL" id="KAK2551897.1"/>
    </source>
</evidence>
<keyword evidence="8" id="KW-0863">Zinc-finger</keyword>
<evidence type="ECO:0000256" key="7">
    <source>
        <dbReference type="ARBA" id="ARBA00022918"/>
    </source>
</evidence>
<dbReference type="InterPro" id="IPR041373">
    <property type="entry name" value="RT_RNaseH"/>
</dbReference>
<feature type="signal peptide" evidence="10">
    <location>
        <begin position="1"/>
        <end position="17"/>
    </location>
</feature>
<dbReference type="PROSITE" id="PS50878">
    <property type="entry name" value="RT_POL"/>
    <property type="match status" value="1"/>
</dbReference>
<dbReference type="GO" id="GO:0008233">
    <property type="term" value="F:peptidase activity"/>
    <property type="evidence" value="ECO:0007669"/>
    <property type="project" value="UniProtKB-KW"/>
</dbReference>
<sequence>MAVHIFMALLLHLKTRQEFLTAQATLKRNEFVCRAKRKCSKESTDPTVSSRFISKVNPLIAQHLVVKASEFETLDKIVEAARRVELSFQTPPTTSNTNQSLDEWKVTRPNVFVSSTALKPQDQHSYRQQRACYNCGETTHLSKYCPKHCKDTSKQAEICNNYNRFPKSHCEKDGNKCSNGRQHKCQRCNKWGCKAIRHTEPRPTSMSRSSTPSDEVSSLRQQLVVLSTRLNKFEARCSENTSCSTPVVSSKETSASPSRPPAPVTSDQPSASPPLFGLPAVTIPISSVKPEAQLQNRNILWTSITSAGERLPLPLDSCCSVSLVSKLHADFVASKRPDLKYCTLEERISVTAADPKSNLQAVATMEIPITWETNTETVFTMLVVPGLVWPILFSENHLHTTQALVDHYVPAVTFRHPSMQFRVHCSLDNPLKGFTSDSAPNASLSHQSGQTASKPHVSVTCLLTGAPPPGVHKCSQSLHRGLNFVTVCVTLSAALMGYQVVRQPLWIEGKQIQPGVKVLSGPFDLSQISSHVTPATTPSNNDPLYSARLVDLPETPDSVWEDKVPNVCVAYCTTLAVESKSKKTSIPENVILGSIRDMTNEDDAVLKGAADTTAKQLADGWLTWANTQLPPPSSPLPMKTGHKHYDLDSCAPKQWKRSVQTKEMENPGLSSSMLSPFCDDLPEFDSEGPEFPPVEELSFDPYSPAYTDAIFQALDVDGPVYSNVDADIMKRFKELICQYPTAFLLPGSPLRAVKGFEHRIDTGDAPPIYSHPYKKSPAELRAIKTEIERMLKLKIVRPSQSEWGSPCILVHKPPEKGQLQPPRFVVDYRRLNSVTQGDGYPIPSISSVLDAVSQGKVFAKCDLVSGYWQIPIRPSDQHKTAFCTHLGLYEFLRLPFGLKTAPNTFQRILNTVFGDYLHKWLVVYVDDIIQWSMTDEEALAHYSLLFQRLVQVGMQLKPSKCSLFAREIEILGHRITQEGRTPLSKGVEAILSMPTPTNISAVKRFLGLCGYFRDFIPCMSTRTHTLRSLLKKNISFQWTEETERQFQDLKQAITGPDVMLFHPDWNAQFELHVDASKLGCGAMLAQEKNGVLRPVRFASRAFSPAESRWTTMHQELFAVKWGLEQFRSYIIGRRVKVVTDHANLKWLTTIAPHQAKVARWCMSMAEFDFFIEHRKDERNVVPDVLSRHPVNENIPEDNVVIPPENSVITFMIIATSVDVPQHTPELIHETFNNTMACLYNACLIPQADCLHPVCFAAVPKRA</sequence>
<dbReference type="FunFam" id="3.10.20.370:FF:000001">
    <property type="entry name" value="Retrovirus-related Pol polyprotein from transposon 17.6-like protein"/>
    <property type="match status" value="1"/>
</dbReference>
<dbReference type="Pfam" id="PF00078">
    <property type="entry name" value="RVT_1"/>
    <property type="match status" value="1"/>
</dbReference>
<dbReference type="CDD" id="cd01647">
    <property type="entry name" value="RT_LTR"/>
    <property type="match status" value="1"/>
</dbReference>
<evidence type="ECO:0000256" key="9">
    <source>
        <dbReference type="SAM" id="MobiDB-lite"/>
    </source>
</evidence>
<evidence type="ECO:0000256" key="3">
    <source>
        <dbReference type="ARBA" id="ARBA00022695"/>
    </source>
</evidence>
<dbReference type="InterPro" id="IPR043128">
    <property type="entry name" value="Rev_trsase/Diguanyl_cyclase"/>
</dbReference>
<keyword evidence="4" id="KW-0540">Nuclease</keyword>
<keyword evidence="14" id="KW-1185">Reference proteome</keyword>
<feature type="region of interest" description="Disordered" evidence="9">
    <location>
        <begin position="242"/>
        <end position="273"/>
    </location>
</feature>
<dbReference type="Pfam" id="PF17917">
    <property type="entry name" value="RT_RNaseH"/>
    <property type="match status" value="1"/>
</dbReference>
<dbReference type="PANTHER" id="PTHR37984:SF5">
    <property type="entry name" value="PROTEIN NYNRIN-LIKE"/>
    <property type="match status" value="1"/>
</dbReference>
<reference evidence="13" key="1">
    <citation type="journal article" date="2023" name="G3 (Bethesda)">
        <title>Whole genome assembly and annotation of the endangered Caribbean coral Acropora cervicornis.</title>
        <authorList>
            <person name="Selwyn J.D."/>
            <person name="Vollmer S.V."/>
        </authorList>
    </citation>
    <scope>NUCLEOTIDE SEQUENCE</scope>
    <source>
        <strain evidence="13">K2</strain>
    </source>
</reference>
<keyword evidence="8" id="KW-0862">Zinc</keyword>
<keyword evidence="6" id="KW-0378">Hydrolase</keyword>
<dbReference type="CDD" id="cd09274">
    <property type="entry name" value="RNase_HI_RT_Ty3"/>
    <property type="match status" value="1"/>
</dbReference>
<evidence type="ECO:0000256" key="1">
    <source>
        <dbReference type="ARBA" id="ARBA00022670"/>
    </source>
</evidence>
<dbReference type="FunFam" id="3.30.70.270:FF:000020">
    <property type="entry name" value="Transposon Tf2-6 polyprotein-like Protein"/>
    <property type="match status" value="1"/>
</dbReference>
<dbReference type="InterPro" id="IPR000477">
    <property type="entry name" value="RT_dom"/>
</dbReference>
<dbReference type="GO" id="GO:0003676">
    <property type="term" value="F:nucleic acid binding"/>
    <property type="evidence" value="ECO:0007669"/>
    <property type="project" value="InterPro"/>
</dbReference>
<comment type="caution">
    <text evidence="13">The sequence shown here is derived from an EMBL/GenBank/DDBJ whole genome shotgun (WGS) entry which is preliminary data.</text>
</comment>
<evidence type="ECO:0000256" key="8">
    <source>
        <dbReference type="PROSITE-ProRule" id="PRU00047"/>
    </source>
</evidence>
<accession>A0AAD9UW52</accession>
<name>A0AAD9UW52_ACRCE</name>
<dbReference type="PANTHER" id="PTHR37984">
    <property type="entry name" value="PROTEIN CBG26694"/>
    <property type="match status" value="1"/>
</dbReference>
<feature type="region of interest" description="Disordered" evidence="9">
    <location>
        <begin position="199"/>
        <end position="218"/>
    </location>
</feature>
<dbReference type="InterPro" id="IPR050951">
    <property type="entry name" value="Retrovirus_Pol_polyprotein"/>
</dbReference>
<organism evidence="13 14">
    <name type="scientific">Acropora cervicornis</name>
    <name type="common">Staghorn coral</name>
    <dbReference type="NCBI Taxonomy" id="6130"/>
    <lineage>
        <taxon>Eukaryota</taxon>
        <taxon>Metazoa</taxon>
        <taxon>Cnidaria</taxon>
        <taxon>Anthozoa</taxon>
        <taxon>Hexacorallia</taxon>
        <taxon>Scleractinia</taxon>
        <taxon>Astrocoeniina</taxon>
        <taxon>Acroporidae</taxon>
        <taxon>Acropora</taxon>
    </lineage>
</organism>
<dbReference type="SUPFAM" id="SSF56672">
    <property type="entry name" value="DNA/RNA polymerases"/>
    <property type="match status" value="1"/>
</dbReference>
<feature type="domain" description="CCHC-type" evidence="11">
    <location>
        <begin position="132"/>
        <end position="147"/>
    </location>
</feature>
<dbReference type="EMBL" id="JARQWQ010000092">
    <property type="protein sequence ID" value="KAK2551897.1"/>
    <property type="molecule type" value="Genomic_DNA"/>
</dbReference>
<evidence type="ECO:0000313" key="14">
    <source>
        <dbReference type="Proteomes" id="UP001249851"/>
    </source>
</evidence>
<keyword evidence="10" id="KW-0732">Signal</keyword>
<feature type="chain" id="PRO_5042175745" evidence="10">
    <location>
        <begin position="18"/>
        <end position="1262"/>
    </location>
</feature>
<keyword evidence="8" id="KW-0479">Metal-binding</keyword>
<keyword evidence="2" id="KW-0808">Transferase</keyword>
<evidence type="ECO:0000259" key="11">
    <source>
        <dbReference type="PROSITE" id="PS50158"/>
    </source>
</evidence>
<keyword evidence="7" id="KW-0695">RNA-directed DNA polymerase</keyword>
<dbReference type="FunFam" id="3.10.10.10:FF:000007">
    <property type="entry name" value="Retrovirus-related Pol polyprotein from transposon 17.6-like Protein"/>
    <property type="match status" value="1"/>
</dbReference>
<dbReference type="InterPro" id="IPR043502">
    <property type="entry name" value="DNA/RNA_pol_sf"/>
</dbReference>
<dbReference type="SMART" id="SM00343">
    <property type="entry name" value="ZnF_C2HC"/>
    <property type="match status" value="1"/>
</dbReference>
<keyword evidence="1" id="KW-0645">Protease</keyword>
<dbReference type="AlphaFoldDB" id="A0AAD9UW52"/>
<keyword evidence="5" id="KW-0255">Endonuclease</keyword>
<evidence type="ECO:0000256" key="10">
    <source>
        <dbReference type="SAM" id="SignalP"/>
    </source>
</evidence>
<feature type="domain" description="Reverse transcriptase" evidence="12">
    <location>
        <begin position="791"/>
        <end position="975"/>
    </location>
</feature>
<dbReference type="Gene3D" id="3.10.20.370">
    <property type="match status" value="1"/>
</dbReference>
<dbReference type="GO" id="GO:0003964">
    <property type="term" value="F:RNA-directed DNA polymerase activity"/>
    <property type="evidence" value="ECO:0007669"/>
    <property type="project" value="UniProtKB-KW"/>
</dbReference>
<evidence type="ECO:0000256" key="4">
    <source>
        <dbReference type="ARBA" id="ARBA00022722"/>
    </source>
</evidence>
<gene>
    <name evidence="13" type="ORF">P5673_027142</name>
</gene>
<feature type="compositionally biased region" description="Low complexity" evidence="9">
    <location>
        <begin position="202"/>
        <end position="213"/>
    </location>
</feature>
<dbReference type="InterPro" id="IPR001878">
    <property type="entry name" value="Znf_CCHC"/>
</dbReference>
<dbReference type="GO" id="GO:0008270">
    <property type="term" value="F:zinc ion binding"/>
    <property type="evidence" value="ECO:0007669"/>
    <property type="project" value="UniProtKB-KW"/>
</dbReference>
<evidence type="ECO:0000256" key="2">
    <source>
        <dbReference type="ARBA" id="ARBA00022679"/>
    </source>
</evidence>
<evidence type="ECO:0000256" key="5">
    <source>
        <dbReference type="ARBA" id="ARBA00022759"/>
    </source>
</evidence>
<dbReference type="PROSITE" id="PS50158">
    <property type="entry name" value="ZF_CCHC"/>
    <property type="match status" value="1"/>
</dbReference>
<dbReference type="Gene3D" id="3.10.10.10">
    <property type="entry name" value="HIV Type 1 Reverse Transcriptase, subunit A, domain 1"/>
    <property type="match status" value="1"/>
</dbReference>
<proteinExistence type="predicted"/>
<dbReference type="GO" id="GO:0006508">
    <property type="term" value="P:proteolysis"/>
    <property type="evidence" value="ECO:0007669"/>
    <property type="project" value="UniProtKB-KW"/>
</dbReference>
<keyword evidence="3" id="KW-0548">Nucleotidyltransferase</keyword>
<dbReference type="GO" id="GO:0004519">
    <property type="term" value="F:endonuclease activity"/>
    <property type="evidence" value="ECO:0007669"/>
    <property type="project" value="UniProtKB-KW"/>
</dbReference>
<evidence type="ECO:0000256" key="6">
    <source>
        <dbReference type="ARBA" id="ARBA00022801"/>
    </source>
</evidence>
<dbReference type="Gene3D" id="3.30.70.270">
    <property type="match status" value="2"/>
</dbReference>
<dbReference type="Proteomes" id="UP001249851">
    <property type="component" value="Unassembled WGS sequence"/>
</dbReference>
<feature type="compositionally biased region" description="Polar residues" evidence="9">
    <location>
        <begin position="242"/>
        <end position="257"/>
    </location>
</feature>